<feature type="domain" description="Acyclic terpene utilisation N-terminal" evidence="1">
    <location>
        <begin position="93"/>
        <end position="214"/>
    </location>
</feature>
<comment type="caution">
    <text evidence="2">The sequence shown here is derived from an EMBL/GenBank/DDBJ whole genome shotgun (WGS) entry which is preliminary data.</text>
</comment>
<protein>
    <recommendedName>
        <fullName evidence="1">Acyclic terpene utilisation N-terminal domain-containing protein</fullName>
    </recommendedName>
</protein>
<dbReference type="RefSeq" id="WP_095622011.1">
    <property type="nucleotide sequence ID" value="NZ_NSKB01000006.1"/>
</dbReference>
<dbReference type="AlphaFoldDB" id="A0A2A2ET44"/>
<proteinExistence type="predicted"/>
<sequence length="461" mass="50886">MSKHTAARELRILSPTGALGSGFLESSFNAALEQQPHVIGCDAGTTDGGPFALGAGKPSFPRLAVKRDLRLILLGARRIKVPLLIGSCGTAGGEVHLQIVHEIVREIAREEGLSFKLALIHAEQDKDYLKTRLRQGRIKPLHPAPEFDEEVIDRSERIVGMMGTEPYVRALEMGVEVILAGRSSDTSMFCALPHMHGFSAGIALHAAKILECGTAAVVQRKTPDCMLATIRDDHFEIGPLDPDLRCTPQSIASHSLYENADPFLLKEPDGTLDTTRARYEAVNERLVRVRGSEFIPAETYTIKLEGAELAGYQTILIGGVRDPYILRQLDDWLTRIRARIEWRVKDVTGLAPDEYALNIRVYGKNGTMGALEPVQEFQGHEACLIFEVTAQTQELASTIAAMTRHQAIHFPIPEWSGLITGVACPYSPAYIERGATYRFNVNHVVEPDNAYEMFPIEIVEI</sequence>
<dbReference type="EMBL" id="NSKB01000006">
    <property type="protein sequence ID" value="PAU75585.1"/>
    <property type="molecule type" value="Genomic_DNA"/>
</dbReference>
<reference evidence="2 3" key="1">
    <citation type="submission" date="2017-08" db="EMBL/GenBank/DDBJ databases">
        <title>Halomonas alkalisoli sp. nov., isolated from saline alkaline soil.</title>
        <authorList>
            <person name="Wang D."/>
            <person name="Zhang G."/>
        </authorList>
    </citation>
    <scope>NUCLEOTIDE SEQUENCE [LARGE SCALE GENOMIC DNA]</scope>
    <source>
        <strain evidence="2 3">WRN001</strain>
    </source>
</reference>
<organism evidence="2 3">
    <name type="scientific">Halomonas salipaludis</name>
    <dbReference type="NCBI Taxonomy" id="2032625"/>
    <lineage>
        <taxon>Bacteria</taxon>
        <taxon>Pseudomonadati</taxon>
        <taxon>Pseudomonadota</taxon>
        <taxon>Gammaproteobacteria</taxon>
        <taxon>Oceanospirillales</taxon>
        <taxon>Halomonadaceae</taxon>
        <taxon>Halomonas</taxon>
    </lineage>
</organism>
<name>A0A2A2ET44_9GAMM</name>
<gene>
    <name evidence="2" type="ORF">CK498_16810</name>
</gene>
<dbReference type="Pfam" id="PF07287">
    <property type="entry name" value="AtuA"/>
    <property type="match status" value="2"/>
</dbReference>
<keyword evidence="3" id="KW-1185">Reference proteome</keyword>
<accession>A0A2A2ET44</accession>
<evidence type="ECO:0000313" key="3">
    <source>
        <dbReference type="Proteomes" id="UP000217771"/>
    </source>
</evidence>
<dbReference type="OrthoDB" id="9763456at2"/>
<dbReference type="Proteomes" id="UP000217771">
    <property type="component" value="Unassembled WGS sequence"/>
</dbReference>
<feature type="domain" description="Acyclic terpene utilisation N-terminal" evidence="1">
    <location>
        <begin position="246"/>
        <end position="401"/>
    </location>
</feature>
<dbReference type="InterPro" id="IPR010839">
    <property type="entry name" value="AtuA_N"/>
</dbReference>
<evidence type="ECO:0000259" key="1">
    <source>
        <dbReference type="Pfam" id="PF07287"/>
    </source>
</evidence>
<evidence type="ECO:0000313" key="2">
    <source>
        <dbReference type="EMBL" id="PAU75585.1"/>
    </source>
</evidence>